<feature type="binding site" evidence="4">
    <location>
        <position position="70"/>
    </location>
    <ligand>
        <name>Mg(2+)</name>
        <dbReference type="ChEBI" id="CHEBI:18420"/>
        <label>1</label>
        <note>catalytic</note>
    </ligand>
</feature>
<comment type="caution">
    <text evidence="5">The sequence shown here is derived from an EMBL/GenBank/DDBJ whole genome shotgun (WGS) entry which is preliminary data.</text>
</comment>
<protein>
    <submittedName>
        <fullName evidence="5">Inositol monophosphatase</fullName>
    </submittedName>
</protein>
<evidence type="ECO:0000256" key="4">
    <source>
        <dbReference type="PIRSR" id="PIRSR600760-2"/>
    </source>
</evidence>
<dbReference type="Gene3D" id="3.40.190.80">
    <property type="match status" value="1"/>
</dbReference>
<dbReference type="PRINTS" id="PR00377">
    <property type="entry name" value="IMPHPHTASES"/>
</dbReference>
<dbReference type="EMBL" id="DTBQ01000002">
    <property type="protein sequence ID" value="HGM46126.1"/>
    <property type="molecule type" value="Genomic_DNA"/>
</dbReference>
<evidence type="ECO:0000256" key="1">
    <source>
        <dbReference type="ARBA" id="ARBA00022723"/>
    </source>
</evidence>
<dbReference type="PANTHER" id="PTHR20854:SF4">
    <property type="entry name" value="INOSITOL-1-MONOPHOSPHATASE-RELATED"/>
    <property type="match status" value="1"/>
</dbReference>
<feature type="binding site" evidence="4">
    <location>
        <position position="90"/>
    </location>
    <ligand>
        <name>Mg(2+)</name>
        <dbReference type="ChEBI" id="CHEBI:18420"/>
        <label>2</label>
    </ligand>
</feature>
<evidence type="ECO:0000256" key="2">
    <source>
        <dbReference type="ARBA" id="ARBA00022801"/>
    </source>
</evidence>
<dbReference type="PROSITE" id="PS00629">
    <property type="entry name" value="IMP_1"/>
    <property type="match status" value="1"/>
</dbReference>
<feature type="binding site" evidence="4">
    <location>
        <position position="215"/>
    </location>
    <ligand>
        <name>Mg(2+)</name>
        <dbReference type="ChEBI" id="CHEBI:18420"/>
        <label>1</label>
        <note>catalytic</note>
    </ligand>
</feature>
<comment type="cofactor">
    <cofactor evidence="4">
        <name>Mg(2+)</name>
        <dbReference type="ChEBI" id="CHEBI:18420"/>
    </cofactor>
</comment>
<proteinExistence type="predicted"/>
<dbReference type="GO" id="GO:0046854">
    <property type="term" value="P:phosphatidylinositol phosphate biosynthetic process"/>
    <property type="evidence" value="ECO:0007669"/>
    <property type="project" value="InterPro"/>
</dbReference>
<evidence type="ECO:0000313" key="5">
    <source>
        <dbReference type="EMBL" id="HGM46126.1"/>
    </source>
</evidence>
<dbReference type="AlphaFoldDB" id="A0A7C4H3C0"/>
<keyword evidence="1 4" id="KW-0479">Metal-binding</keyword>
<dbReference type="Pfam" id="PF00459">
    <property type="entry name" value="Inositol_P"/>
    <property type="match status" value="1"/>
</dbReference>
<dbReference type="GO" id="GO:0006020">
    <property type="term" value="P:inositol metabolic process"/>
    <property type="evidence" value="ECO:0007669"/>
    <property type="project" value="TreeGrafter"/>
</dbReference>
<evidence type="ECO:0000256" key="3">
    <source>
        <dbReference type="ARBA" id="ARBA00022842"/>
    </source>
</evidence>
<dbReference type="InterPro" id="IPR020583">
    <property type="entry name" value="Inositol_monoP_metal-BS"/>
</dbReference>
<accession>A0A7C4H3C0</accession>
<dbReference type="GO" id="GO:0007165">
    <property type="term" value="P:signal transduction"/>
    <property type="evidence" value="ECO:0007669"/>
    <property type="project" value="TreeGrafter"/>
</dbReference>
<dbReference type="GO" id="GO:0046872">
    <property type="term" value="F:metal ion binding"/>
    <property type="evidence" value="ECO:0007669"/>
    <property type="project" value="UniProtKB-KW"/>
</dbReference>
<dbReference type="PANTHER" id="PTHR20854">
    <property type="entry name" value="INOSITOL MONOPHOSPHATASE"/>
    <property type="match status" value="1"/>
</dbReference>
<gene>
    <name evidence="5" type="ORF">ENU21_00025</name>
</gene>
<name>A0A7C4H3C0_THEPE</name>
<dbReference type="InterPro" id="IPR020550">
    <property type="entry name" value="Inositol_monophosphatase_CS"/>
</dbReference>
<dbReference type="Gene3D" id="3.30.540.10">
    <property type="entry name" value="Fructose-1,6-Bisphosphatase, subunit A, domain 1"/>
    <property type="match status" value="1"/>
</dbReference>
<reference evidence="5" key="1">
    <citation type="journal article" date="2020" name="mSystems">
        <title>Genome- and Community-Level Interaction Insights into Carbon Utilization and Element Cycling Functions of Hydrothermarchaeota in Hydrothermal Sediment.</title>
        <authorList>
            <person name="Zhou Z."/>
            <person name="Liu Y."/>
            <person name="Xu W."/>
            <person name="Pan J."/>
            <person name="Luo Z.H."/>
            <person name="Li M."/>
        </authorList>
    </citation>
    <scope>NUCLEOTIDE SEQUENCE</scope>
    <source>
        <strain evidence="5">SpSt-649</strain>
    </source>
</reference>
<keyword evidence="2" id="KW-0378">Hydrolase</keyword>
<dbReference type="PROSITE" id="PS00630">
    <property type="entry name" value="IMP_2"/>
    <property type="match status" value="1"/>
</dbReference>
<keyword evidence="3 4" id="KW-0460">Magnesium</keyword>
<dbReference type="InterPro" id="IPR000760">
    <property type="entry name" value="Inositol_monophosphatase-like"/>
</dbReference>
<dbReference type="SUPFAM" id="SSF56655">
    <property type="entry name" value="Carbohydrate phosphatase"/>
    <property type="match status" value="1"/>
</dbReference>
<feature type="binding site" evidence="4">
    <location>
        <position position="87"/>
    </location>
    <ligand>
        <name>Mg(2+)</name>
        <dbReference type="ChEBI" id="CHEBI:18420"/>
        <label>1</label>
        <note>catalytic</note>
    </ligand>
</feature>
<organism evidence="5">
    <name type="scientific">Thermofilum pendens</name>
    <dbReference type="NCBI Taxonomy" id="2269"/>
    <lineage>
        <taxon>Archaea</taxon>
        <taxon>Thermoproteota</taxon>
        <taxon>Thermoprotei</taxon>
        <taxon>Thermofilales</taxon>
        <taxon>Thermofilaceae</taxon>
        <taxon>Thermofilum</taxon>
    </lineage>
</organism>
<feature type="binding site" evidence="4">
    <location>
        <position position="89"/>
    </location>
    <ligand>
        <name>Mg(2+)</name>
        <dbReference type="ChEBI" id="CHEBI:18420"/>
        <label>1</label>
        <note>catalytic</note>
    </ligand>
</feature>
<sequence length="281" mass="28958">MEAGKLLSTLREAARRAGEAALSVREQGLGGEVVGIGKSGDATLRGDLAAERAAVEHIIEKLGDVVIISEEMGVETAGQGDLTVVVDPIDGSRNYKRGSPLFTVSIAAATGTSLDSVVAGVIYAPALGLEVYAVKGGGAYANGRRISVKAPERGDLVFVGASPKASFLPYAFMLELSKRGLIARSLGAASYEMASVALGAADGYIDAWGTMRVVDIAAAYLVVREAGGWVSAQGRMCESPCLSLQERLSIVAAATGSLGAELLDALREALGFSLRDPLSRG</sequence>
<dbReference type="GO" id="GO:0008934">
    <property type="term" value="F:inositol monophosphate 1-phosphatase activity"/>
    <property type="evidence" value="ECO:0007669"/>
    <property type="project" value="TreeGrafter"/>
</dbReference>